<protein>
    <submittedName>
        <fullName evidence="2">ECF transporter S component</fullName>
    </submittedName>
</protein>
<keyword evidence="1" id="KW-0812">Transmembrane</keyword>
<feature type="transmembrane region" description="Helical" evidence="1">
    <location>
        <begin position="44"/>
        <end position="65"/>
    </location>
</feature>
<dbReference type="RefSeq" id="WP_264227589.1">
    <property type="nucleotide sequence ID" value="NZ_CP107716.1"/>
</dbReference>
<feature type="transmembrane region" description="Helical" evidence="1">
    <location>
        <begin position="72"/>
        <end position="89"/>
    </location>
</feature>
<dbReference type="Pfam" id="PF09819">
    <property type="entry name" value="ABC_cobalt"/>
    <property type="match status" value="1"/>
</dbReference>
<evidence type="ECO:0000313" key="3">
    <source>
        <dbReference type="Proteomes" id="UP001163882"/>
    </source>
</evidence>
<sequence length="204" mass="21755">MSDFASQSWRWTLRETLVVAVFGAAFAVLYLAWVQVWLVSQAVFGPVTMDVFMGFWFSASIVAAAVIRKPGVALMAEVLAAGIEILLGSPAGLGLLIAAVVQGLGAELVFAALGWKHYRLPVLIAAGMGASVTSFVYNWFLFDYGALEPWLVGAMFVVRLISGAVLAGVLGHLIVEALYRTGVLRGLRIDIERRGAGLVAQAAQ</sequence>
<keyword evidence="1" id="KW-1133">Transmembrane helix</keyword>
<feature type="transmembrane region" description="Helical" evidence="1">
    <location>
        <begin position="122"/>
        <end position="142"/>
    </location>
</feature>
<feature type="transmembrane region" description="Helical" evidence="1">
    <location>
        <begin position="95"/>
        <end position="115"/>
    </location>
</feature>
<dbReference type="Proteomes" id="UP001163882">
    <property type="component" value="Chromosome"/>
</dbReference>
<feature type="transmembrane region" description="Helical" evidence="1">
    <location>
        <begin position="154"/>
        <end position="179"/>
    </location>
</feature>
<keyword evidence="1" id="KW-0472">Membrane</keyword>
<dbReference type="PIRSF" id="PIRSF037394">
    <property type="entry name" value="ABC_thiamine-permease_YkoE_prd"/>
    <property type="match status" value="1"/>
</dbReference>
<accession>A0ABY6ITU2</accession>
<dbReference type="InterPro" id="IPR017195">
    <property type="entry name" value="ABC_thiamin-permease_prd"/>
</dbReference>
<keyword evidence="3" id="KW-1185">Reference proteome</keyword>
<evidence type="ECO:0000313" key="2">
    <source>
        <dbReference type="EMBL" id="UYQ74042.1"/>
    </source>
</evidence>
<proteinExistence type="predicted"/>
<name>A0ABY6ITU2_9HYPH</name>
<reference evidence="2" key="1">
    <citation type="submission" date="2022-10" db="EMBL/GenBank/DDBJ databases">
        <title>YIM 151497 complete genome.</title>
        <authorList>
            <person name="Chen X."/>
        </authorList>
    </citation>
    <scope>NUCLEOTIDE SEQUENCE</scope>
    <source>
        <strain evidence="2">YIM 151497</strain>
    </source>
</reference>
<evidence type="ECO:0000256" key="1">
    <source>
        <dbReference type="SAM" id="Phobius"/>
    </source>
</evidence>
<gene>
    <name evidence="2" type="ORF">OF122_09860</name>
</gene>
<organism evidence="2 3">
    <name type="scientific">Pelagibacterium flavum</name>
    <dbReference type="NCBI Taxonomy" id="2984530"/>
    <lineage>
        <taxon>Bacteria</taxon>
        <taxon>Pseudomonadati</taxon>
        <taxon>Pseudomonadota</taxon>
        <taxon>Alphaproteobacteria</taxon>
        <taxon>Hyphomicrobiales</taxon>
        <taxon>Devosiaceae</taxon>
        <taxon>Pelagibacterium</taxon>
    </lineage>
</organism>
<dbReference type="EMBL" id="CP107716">
    <property type="protein sequence ID" value="UYQ74042.1"/>
    <property type="molecule type" value="Genomic_DNA"/>
</dbReference>
<feature type="transmembrane region" description="Helical" evidence="1">
    <location>
        <begin position="16"/>
        <end position="38"/>
    </location>
</feature>